<keyword evidence="12 20" id="KW-0175">Coiled coil</keyword>
<evidence type="ECO:0000256" key="3">
    <source>
        <dbReference type="ARBA" id="ARBA00004556"/>
    </source>
</evidence>
<keyword evidence="4" id="KW-0813">Transport</keyword>
<dbReference type="SMART" id="SM00027">
    <property type="entry name" value="EH"/>
    <property type="match status" value="1"/>
</dbReference>
<dbReference type="InterPro" id="IPR011992">
    <property type="entry name" value="EF-hand-dom_pair"/>
</dbReference>
<dbReference type="Ensembl" id="ENSUPAT00010017141.1">
    <property type="protein sequence ID" value="ENSUPAP00010014994.1"/>
    <property type="gene ID" value="ENSUPAG00010011623.1"/>
</dbReference>
<comment type="subunit">
    <text evidence="16">Self-associates. Interacts with GGA1 (via GAE domain). Interacts with GGA2 and GGA3. Interacts with AP1G1 (via GAE domain), a subunit of adapter protein complex AP-1. Interacts with AP1G2 (via GAE domain) a subunit of adapter protein complex AP-1. Component of the aftiphilin/p200/gamma-synergin complex, at least composed of AFTPH/aftiphilin, HEATR5B/p200a and SYNRG/gamma-synergin, which plays a role in the AP1G1/AP-1-mediated trafficking of transferrin from early to recycling endosomes. Within the complex interacts with AFTPH/aftiphilin and HEATR5B/p200a; the interactions are direct. Interacts (via EH domain) with SCAMP1.</text>
</comment>
<evidence type="ECO:0000256" key="12">
    <source>
        <dbReference type="ARBA" id="ARBA00023054"/>
    </source>
</evidence>
<comment type="subcellular location">
    <subcellularLocation>
        <location evidence="3">Cytoplasm</location>
        <location evidence="3">Perinuclear region</location>
    </subcellularLocation>
    <subcellularLocation>
        <location evidence="1">Cytoplasmic vesicle</location>
        <location evidence="1">Clathrin-coated vesicle</location>
    </subcellularLocation>
    <subcellularLocation>
        <location evidence="2">Golgi apparatus</location>
        <location evidence="2">trans-Golgi network membrane</location>
        <topology evidence="2">Peripheral membrane protein</topology>
    </subcellularLocation>
</comment>
<dbReference type="GeneTree" id="ENSGT00390000010789"/>
<dbReference type="Pfam" id="PF25999">
    <property type="entry name" value="SYNRG_C"/>
    <property type="match status" value="1"/>
</dbReference>
<dbReference type="Pfam" id="PF12763">
    <property type="entry name" value="EH"/>
    <property type="match status" value="1"/>
</dbReference>
<dbReference type="Proteomes" id="UP000694417">
    <property type="component" value="Unplaced"/>
</dbReference>
<dbReference type="InterPro" id="IPR059024">
    <property type="entry name" value="SYNRG_C"/>
</dbReference>
<dbReference type="GO" id="GO:0048471">
    <property type="term" value="C:perinuclear region of cytoplasm"/>
    <property type="evidence" value="ECO:0007669"/>
    <property type="project" value="UniProtKB-SubCell"/>
</dbReference>
<evidence type="ECO:0000256" key="5">
    <source>
        <dbReference type="ARBA" id="ARBA00022490"/>
    </source>
</evidence>
<evidence type="ECO:0000313" key="24">
    <source>
        <dbReference type="Proteomes" id="UP000694417"/>
    </source>
</evidence>
<evidence type="ECO:0000256" key="6">
    <source>
        <dbReference type="ARBA" id="ARBA00022553"/>
    </source>
</evidence>
<dbReference type="PANTHER" id="PTHR15463:SF2">
    <property type="entry name" value="SYNERGIN GAMMA"/>
    <property type="match status" value="1"/>
</dbReference>
<evidence type="ECO:0000256" key="4">
    <source>
        <dbReference type="ARBA" id="ARBA00022448"/>
    </source>
</evidence>
<feature type="region of interest" description="Disordered" evidence="21">
    <location>
        <begin position="921"/>
        <end position="949"/>
    </location>
</feature>
<reference evidence="23" key="1">
    <citation type="submission" date="2025-08" db="UniProtKB">
        <authorList>
            <consortium name="Ensembl"/>
        </authorList>
    </citation>
    <scope>IDENTIFICATION</scope>
</reference>
<keyword evidence="10" id="KW-0007">Acetylation</keyword>
<evidence type="ECO:0000256" key="16">
    <source>
        <dbReference type="ARBA" id="ARBA00064325"/>
    </source>
</evidence>
<dbReference type="GO" id="GO:0015031">
    <property type="term" value="P:protein transport"/>
    <property type="evidence" value="ECO:0007669"/>
    <property type="project" value="UniProtKB-KW"/>
</dbReference>
<keyword evidence="24" id="KW-1185">Reference proteome</keyword>
<evidence type="ECO:0000256" key="8">
    <source>
        <dbReference type="ARBA" id="ARBA00022737"/>
    </source>
</evidence>
<feature type="coiled-coil region" evidence="20">
    <location>
        <begin position="116"/>
        <end position="152"/>
    </location>
</feature>
<evidence type="ECO:0000256" key="11">
    <source>
        <dbReference type="ARBA" id="ARBA00023034"/>
    </source>
</evidence>
<evidence type="ECO:0000256" key="15">
    <source>
        <dbReference type="ARBA" id="ARBA00056089"/>
    </source>
</evidence>
<dbReference type="PANTHER" id="PTHR15463">
    <property type="entry name" value="AP1 GAMMA SUBUNIT BINDING PROTEIN 1"/>
    <property type="match status" value="1"/>
</dbReference>
<feature type="region of interest" description="Disordered" evidence="21">
    <location>
        <begin position="177"/>
        <end position="198"/>
    </location>
</feature>
<dbReference type="InterPro" id="IPR039656">
    <property type="entry name" value="SYNRG"/>
</dbReference>
<dbReference type="FunFam" id="1.10.238.10:FF:000075">
    <property type="entry name" value="synergin gamma isoform X2"/>
    <property type="match status" value="1"/>
</dbReference>
<evidence type="ECO:0000256" key="2">
    <source>
        <dbReference type="ARBA" id="ARBA00004150"/>
    </source>
</evidence>
<sequence length="1225" mass="131364">MALRPGAGAGGGGTAGPGAGAAGGGSFMFPVAGGIRAPQGLMPMQQQGFPMVSVMQPNMQGMMGMNYSSQMSQGPIAMQAGIPMGPMPAAGMPYLGQAPFLGMRPPGPQYTPDMQKQFAEEQQKRFEQQQKLLEEERKRRQFEEQKQKLRLLSSVKPKTGEKSRDDALEAIKGNLDGFSRDAKMHPTPASHPKKPGPSLEEKLLISCDISSPEQEQIKLNTSEVGHKAVGPGSSKNHSSLTANNGGAVDGYISGTTTTEAEKTSDQNLSIDESGVGVFPSQDPVQPRMPPWIYNESLVPDAYKKILETTMTPTGIDTAKLYPILMSSGLPRETLGQIWALANRTTPGKLTKEELYTVLAMIAVTQRGVPALSPDSLNQFPAAPIPTLSGFPMTLPTPVSQPTVLPAGPAGSMPLSLGQPVMGINLVGPVGGAAAPAPSGFMSTYSANQVGKPEEDDFQDFQDASKSGSLDDSFTDFQEVPTSSKPSNSQHGNSTPSLLMPVPGTKTMASTDKYAVFKGIAADKSSENTVPFGEPGDKYSAFRELEQTSESKSLGESFAEFRSAGTDDGFTDFKTADSISPLEPPTKDKTFPAPFPSGTVQQKQQTHMKNPLNLADLDMFSSVNCSSEKPLSFSAAFSTSKPVSTRPQPAGSGTTMTALASTKTSSLADDFGEFNLFGEYSSPASIGEQDDFADFMAFSNSSIPSEQKAEDKYDVLKEEASPVPLTSNTGCTVKSAQNPPALSTKYDVFKQLSLEGAGLGVEELKDNTPSGKSDDDFADFHSSKFSSMNSDKSLGEKAVAFRHTKEDSASVKSLDLPSIGGSSVGKEDSEDALSVQFDMKLADVGGDLKHVMSDSSLDLPTVSGQHPPAAVTTFASEDALPETTFPAFASFKDMIPQTSEQKEYESGDYKNFIRQDLSIAEQSQEATCSSPASSSASHETPKECSDDFGEFQSEKPKISKFDFLVANSQSKMKSSEEMIKSELATFDLSVQGSHKRSLSLGDKEISRSSPSPALEQPFRDRSNTLSEKPALPVIRDKYKDLTGEVEENERYAYEWQRCLGSALDVIKKANDTLNGISSSAVCTEVIQSAQGMEYLLGVVEVYRVTKRVELGIKATAVCSEKLQQLLKDIDKVWNNLMGFMSLATLTPDENSLDFSSCMLRPGIKNAQELACGVCLLNVDSRSRAFNSETDSFKLAYGGHQYHASCANFWINCVEPKPPGLILPDLL</sequence>
<feature type="region of interest" description="Disordered" evidence="21">
    <location>
        <begin position="444"/>
        <end position="501"/>
    </location>
</feature>
<feature type="compositionally biased region" description="Polar residues" evidence="21">
    <location>
        <begin position="461"/>
        <end position="496"/>
    </location>
</feature>
<proteinExistence type="predicted"/>
<keyword evidence="7" id="KW-0254">Endocytosis</keyword>
<comment type="function">
    <text evidence="15">Plays a role in endocytosis and/or membrane trafficking at the trans-Golgi network (TGN). May act by linking the adapter protein complex AP-1 to other proteins. Component of clathrin-coated vesicles. Component of the aftiphilin/p200/gamma-synergin complex, which plays roles in AP1G1/AP-1-mediated protein trafficking including the trafficking of transferrin from early to recycling endosomes, and the membrane trafficking of furin and the lysosomal enzyme cathepsin D between the trans-Golgi network (TGN) and endosomes.</text>
</comment>
<feature type="region of interest" description="Disordered" evidence="21">
    <location>
        <begin position="996"/>
        <end position="1025"/>
    </location>
</feature>
<evidence type="ECO:0000256" key="20">
    <source>
        <dbReference type="SAM" id="Coils"/>
    </source>
</evidence>
<dbReference type="SUPFAM" id="SSF47473">
    <property type="entry name" value="EF-hand"/>
    <property type="match status" value="1"/>
</dbReference>
<dbReference type="AlphaFoldDB" id="A0A8D2HK88"/>
<evidence type="ECO:0000256" key="10">
    <source>
        <dbReference type="ARBA" id="ARBA00022990"/>
    </source>
</evidence>
<dbReference type="GO" id="GO:0006897">
    <property type="term" value="P:endocytosis"/>
    <property type="evidence" value="ECO:0007669"/>
    <property type="project" value="UniProtKB-KW"/>
</dbReference>
<evidence type="ECO:0000256" key="13">
    <source>
        <dbReference type="ARBA" id="ARBA00023136"/>
    </source>
</evidence>
<evidence type="ECO:0000259" key="22">
    <source>
        <dbReference type="PROSITE" id="PS50031"/>
    </source>
</evidence>
<evidence type="ECO:0000256" key="9">
    <source>
        <dbReference type="ARBA" id="ARBA00022927"/>
    </source>
</evidence>
<evidence type="ECO:0000313" key="23">
    <source>
        <dbReference type="Ensembl" id="ENSUPAP00010014994.1"/>
    </source>
</evidence>
<feature type="domain" description="EH" evidence="22">
    <location>
        <begin position="294"/>
        <end position="405"/>
    </location>
</feature>
<reference evidence="23" key="2">
    <citation type="submission" date="2025-09" db="UniProtKB">
        <authorList>
            <consortium name="Ensembl"/>
        </authorList>
    </citation>
    <scope>IDENTIFICATION</scope>
</reference>
<feature type="compositionally biased region" description="Polar residues" evidence="21">
    <location>
        <begin position="233"/>
        <end position="244"/>
    </location>
</feature>
<dbReference type="InterPro" id="IPR000261">
    <property type="entry name" value="EH_dom"/>
</dbReference>
<keyword evidence="8" id="KW-0677">Repeat</keyword>
<protein>
    <recommendedName>
        <fullName evidence="17">Synergin gamma</fullName>
    </recommendedName>
    <alternativeName>
        <fullName evidence="19">AP1 subunit gamma-binding protein 1</fullName>
    </alternativeName>
    <alternativeName>
        <fullName evidence="18">Gamma-synergin</fullName>
    </alternativeName>
</protein>
<evidence type="ECO:0000256" key="18">
    <source>
        <dbReference type="ARBA" id="ARBA00079233"/>
    </source>
</evidence>
<keyword evidence="11" id="KW-0333">Golgi apparatus</keyword>
<accession>A0A8D2HK88</accession>
<gene>
    <name evidence="23" type="primary">SYNRG</name>
</gene>
<dbReference type="PROSITE" id="PS50031">
    <property type="entry name" value="EH"/>
    <property type="match status" value="1"/>
</dbReference>
<keyword evidence="14" id="KW-0968">Cytoplasmic vesicle</keyword>
<keyword evidence="6" id="KW-0597">Phosphoprotein</keyword>
<evidence type="ECO:0000256" key="19">
    <source>
        <dbReference type="ARBA" id="ARBA00084050"/>
    </source>
</evidence>
<evidence type="ECO:0000256" key="7">
    <source>
        <dbReference type="ARBA" id="ARBA00022583"/>
    </source>
</evidence>
<organism evidence="23 24">
    <name type="scientific">Urocitellus parryii</name>
    <name type="common">Arctic ground squirrel</name>
    <name type="synonym">Spermophilus parryii</name>
    <dbReference type="NCBI Taxonomy" id="9999"/>
    <lineage>
        <taxon>Eukaryota</taxon>
        <taxon>Metazoa</taxon>
        <taxon>Chordata</taxon>
        <taxon>Craniata</taxon>
        <taxon>Vertebrata</taxon>
        <taxon>Euteleostomi</taxon>
        <taxon>Mammalia</taxon>
        <taxon>Eutheria</taxon>
        <taxon>Euarchontoglires</taxon>
        <taxon>Glires</taxon>
        <taxon>Rodentia</taxon>
        <taxon>Sciuromorpha</taxon>
        <taxon>Sciuridae</taxon>
        <taxon>Xerinae</taxon>
        <taxon>Marmotini</taxon>
        <taxon>Urocitellus</taxon>
    </lineage>
</organism>
<dbReference type="GO" id="GO:0030130">
    <property type="term" value="C:clathrin coat of trans-Golgi network vesicle"/>
    <property type="evidence" value="ECO:0007669"/>
    <property type="project" value="TreeGrafter"/>
</dbReference>
<evidence type="ECO:0000256" key="17">
    <source>
        <dbReference type="ARBA" id="ARBA00072950"/>
    </source>
</evidence>
<name>A0A8D2HK88_UROPR</name>
<keyword evidence="9" id="KW-0653">Protein transport</keyword>
<evidence type="ECO:0000256" key="21">
    <source>
        <dbReference type="SAM" id="MobiDB-lite"/>
    </source>
</evidence>
<feature type="region of interest" description="Disordered" evidence="21">
    <location>
        <begin position="225"/>
        <end position="283"/>
    </location>
</feature>
<evidence type="ECO:0000256" key="14">
    <source>
        <dbReference type="ARBA" id="ARBA00023329"/>
    </source>
</evidence>
<dbReference type="CDD" id="cd00052">
    <property type="entry name" value="EH"/>
    <property type="match status" value="1"/>
</dbReference>
<keyword evidence="13" id="KW-0472">Membrane</keyword>
<evidence type="ECO:0000256" key="1">
    <source>
        <dbReference type="ARBA" id="ARBA00004132"/>
    </source>
</evidence>
<dbReference type="Gene3D" id="1.10.238.10">
    <property type="entry name" value="EF-hand"/>
    <property type="match status" value="1"/>
</dbReference>
<keyword evidence="5" id="KW-0963">Cytoplasm</keyword>